<accession>A0A5B7EZA8</accession>
<evidence type="ECO:0000313" key="2">
    <source>
        <dbReference type="EMBL" id="MPC38203.1"/>
    </source>
</evidence>
<dbReference type="AlphaFoldDB" id="A0A5B7EZA8"/>
<feature type="region of interest" description="Disordered" evidence="1">
    <location>
        <begin position="1"/>
        <end position="29"/>
    </location>
</feature>
<comment type="caution">
    <text evidence="2">The sequence shown here is derived from an EMBL/GenBank/DDBJ whole genome shotgun (WGS) entry which is preliminary data.</text>
</comment>
<dbReference type="EMBL" id="VSRR010004010">
    <property type="protein sequence ID" value="MPC38203.1"/>
    <property type="molecule type" value="Genomic_DNA"/>
</dbReference>
<feature type="compositionally biased region" description="Low complexity" evidence="1">
    <location>
        <begin position="13"/>
        <end position="29"/>
    </location>
</feature>
<sequence length="84" mass="9269">MLYKQEKTSHLNPTSTPSSTATPLCSSSSTPHYAIHPLHQQLVKRKIPLGPARAGKLCQINVCIPEFLECFASSHLLKKAQEEV</sequence>
<organism evidence="2 3">
    <name type="scientific">Portunus trituberculatus</name>
    <name type="common">Swimming crab</name>
    <name type="synonym">Neptunus trituberculatus</name>
    <dbReference type="NCBI Taxonomy" id="210409"/>
    <lineage>
        <taxon>Eukaryota</taxon>
        <taxon>Metazoa</taxon>
        <taxon>Ecdysozoa</taxon>
        <taxon>Arthropoda</taxon>
        <taxon>Crustacea</taxon>
        <taxon>Multicrustacea</taxon>
        <taxon>Malacostraca</taxon>
        <taxon>Eumalacostraca</taxon>
        <taxon>Eucarida</taxon>
        <taxon>Decapoda</taxon>
        <taxon>Pleocyemata</taxon>
        <taxon>Brachyura</taxon>
        <taxon>Eubrachyura</taxon>
        <taxon>Portunoidea</taxon>
        <taxon>Portunidae</taxon>
        <taxon>Portuninae</taxon>
        <taxon>Portunus</taxon>
    </lineage>
</organism>
<dbReference type="Proteomes" id="UP000324222">
    <property type="component" value="Unassembled WGS sequence"/>
</dbReference>
<keyword evidence="3" id="KW-1185">Reference proteome</keyword>
<reference evidence="2 3" key="1">
    <citation type="submission" date="2019-05" db="EMBL/GenBank/DDBJ databases">
        <title>Another draft genome of Portunus trituberculatus and its Hox gene families provides insights of decapod evolution.</title>
        <authorList>
            <person name="Jeong J.-H."/>
            <person name="Song I."/>
            <person name="Kim S."/>
            <person name="Choi T."/>
            <person name="Kim D."/>
            <person name="Ryu S."/>
            <person name="Kim W."/>
        </authorList>
    </citation>
    <scope>NUCLEOTIDE SEQUENCE [LARGE SCALE GENOMIC DNA]</scope>
    <source>
        <tissue evidence="2">Muscle</tissue>
    </source>
</reference>
<protein>
    <submittedName>
        <fullName evidence="2">Uncharacterized protein</fullName>
    </submittedName>
</protein>
<name>A0A5B7EZA8_PORTR</name>
<evidence type="ECO:0000313" key="3">
    <source>
        <dbReference type="Proteomes" id="UP000324222"/>
    </source>
</evidence>
<proteinExistence type="predicted"/>
<evidence type="ECO:0000256" key="1">
    <source>
        <dbReference type="SAM" id="MobiDB-lite"/>
    </source>
</evidence>
<gene>
    <name evidence="2" type="ORF">E2C01_031707</name>
</gene>